<dbReference type="SUPFAM" id="SSF52540">
    <property type="entry name" value="P-loop containing nucleoside triphosphate hydrolases"/>
    <property type="match status" value="1"/>
</dbReference>
<comment type="similarity">
    <text evidence="1">Belongs to the small GTPase superfamily. Rab family.</text>
</comment>
<evidence type="ECO:0000256" key="2">
    <source>
        <dbReference type="ARBA" id="ARBA00022741"/>
    </source>
</evidence>
<dbReference type="InterPro" id="IPR001806">
    <property type="entry name" value="Small_GTPase"/>
</dbReference>
<name>X0VNN2_9ZZZZ</name>
<dbReference type="GO" id="GO:0003924">
    <property type="term" value="F:GTPase activity"/>
    <property type="evidence" value="ECO:0007669"/>
    <property type="project" value="InterPro"/>
</dbReference>
<organism evidence="4">
    <name type="scientific">marine sediment metagenome</name>
    <dbReference type="NCBI Taxonomy" id="412755"/>
    <lineage>
        <taxon>unclassified sequences</taxon>
        <taxon>metagenomes</taxon>
        <taxon>ecological metagenomes</taxon>
    </lineage>
</organism>
<dbReference type="InterPro" id="IPR027417">
    <property type="entry name" value="P-loop_NTPase"/>
</dbReference>
<dbReference type="Pfam" id="PF00071">
    <property type="entry name" value="Ras"/>
    <property type="match status" value="1"/>
</dbReference>
<evidence type="ECO:0000256" key="1">
    <source>
        <dbReference type="ARBA" id="ARBA00006270"/>
    </source>
</evidence>
<protein>
    <submittedName>
        <fullName evidence="4">Uncharacterized protein</fullName>
    </submittedName>
</protein>
<keyword evidence="2" id="KW-0547">Nucleotide-binding</keyword>
<dbReference type="GO" id="GO:0005525">
    <property type="term" value="F:GTP binding"/>
    <property type="evidence" value="ECO:0007669"/>
    <property type="project" value="UniProtKB-KW"/>
</dbReference>
<comment type="caution">
    <text evidence="4">The sequence shown here is derived from an EMBL/GenBank/DDBJ whole genome shotgun (WGS) entry which is preliminary data.</text>
</comment>
<accession>X0VNN2</accession>
<proteinExistence type="inferred from homology"/>
<feature type="non-terminal residue" evidence="4">
    <location>
        <position position="1"/>
    </location>
</feature>
<evidence type="ECO:0000313" key="4">
    <source>
        <dbReference type="EMBL" id="GAG12772.1"/>
    </source>
</evidence>
<dbReference type="AlphaFoldDB" id="X0VNN2"/>
<sequence length="272" mass="31486">KIDKSTLVKNDIFEDSIKFEDLIRLGFQEIDFNEMISQISLDIFTLFDRVISRGKVKAILKRVLGLKLSSTDRSQLYELRKKIRRYEKFLAYFGEWGKEPDQVFKVIIIGLNDDQSAKLPSLLITPKVSGDRKTIGVDFYTITKEFIDKSLTILQIWNVSGDKRFEFLREYYYKGASAMIIVYEKGNQESLKLAKKYYSEFKKVTNLKFKLRKLKKIFIDTPLILVGVGSEPVMPLEGGPILAKELGAHYFDKNEISVDEFEDIFEAVSVEL</sequence>
<dbReference type="PANTHER" id="PTHR47981">
    <property type="entry name" value="RAB FAMILY"/>
    <property type="match status" value="1"/>
</dbReference>
<dbReference type="Gene3D" id="3.40.50.300">
    <property type="entry name" value="P-loop containing nucleotide triphosphate hydrolases"/>
    <property type="match status" value="1"/>
</dbReference>
<evidence type="ECO:0000256" key="3">
    <source>
        <dbReference type="ARBA" id="ARBA00023134"/>
    </source>
</evidence>
<reference evidence="4" key="1">
    <citation type="journal article" date="2014" name="Front. Microbiol.">
        <title>High frequency of phylogenetically diverse reductive dehalogenase-homologous genes in deep subseafloor sedimentary metagenomes.</title>
        <authorList>
            <person name="Kawai M."/>
            <person name="Futagami T."/>
            <person name="Toyoda A."/>
            <person name="Takaki Y."/>
            <person name="Nishi S."/>
            <person name="Hori S."/>
            <person name="Arai W."/>
            <person name="Tsubouchi T."/>
            <person name="Morono Y."/>
            <person name="Uchiyama I."/>
            <person name="Ito T."/>
            <person name="Fujiyama A."/>
            <person name="Inagaki F."/>
            <person name="Takami H."/>
        </authorList>
    </citation>
    <scope>NUCLEOTIDE SEQUENCE</scope>
    <source>
        <strain evidence="4">Expedition CK06-06</strain>
    </source>
</reference>
<dbReference type="EMBL" id="BARS01020940">
    <property type="protein sequence ID" value="GAG12772.1"/>
    <property type="molecule type" value="Genomic_DNA"/>
</dbReference>
<gene>
    <name evidence="4" type="ORF">S01H1_33709</name>
</gene>
<dbReference type="SMART" id="SM00173">
    <property type="entry name" value="RAS"/>
    <property type="match status" value="1"/>
</dbReference>
<keyword evidence="3" id="KW-0342">GTP-binding</keyword>
<feature type="non-terminal residue" evidence="4">
    <location>
        <position position="272"/>
    </location>
</feature>
<dbReference type="PROSITE" id="PS51419">
    <property type="entry name" value="RAB"/>
    <property type="match status" value="1"/>
</dbReference>
<dbReference type="PANTHER" id="PTHR47981:SF20">
    <property type="entry name" value="RAS-RELATED PROTEIN RAB-7A"/>
    <property type="match status" value="1"/>
</dbReference>